<gene>
    <name evidence="1" type="ORF">MAR_027977</name>
</gene>
<organism evidence="1 2">
    <name type="scientific">Mya arenaria</name>
    <name type="common">Soft-shell clam</name>
    <dbReference type="NCBI Taxonomy" id="6604"/>
    <lineage>
        <taxon>Eukaryota</taxon>
        <taxon>Metazoa</taxon>
        <taxon>Spiralia</taxon>
        <taxon>Lophotrochozoa</taxon>
        <taxon>Mollusca</taxon>
        <taxon>Bivalvia</taxon>
        <taxon>Autobranchia</taxon>
        <taxon>Heteroconchia</taxon>
        <taxon>Euheterodonta</taxon>
        <taxon>Imparidentia</taxon>
        <taxon>Neoheterodontei</taxon>
        <taxon>Myida</taxon>
        <taxon>Myoidea</taxon>
        <taxon>Myidae</taxon>
        <taxon>Mya</taxon>
    </lineage>
</organism>
<dbReference type="EMBL" id="CP111013">
    <property type="protein sequence ID" value="WAQ95287.1"/>
    <property type="molecule type" value="Genomic_DNA"/>
</dbReference>
<evidence type="ECO:0000313" key="1">
    <source>
        <dbReference type="EMBL" id="WAQ95287.1"/>
    </source>
</evidence>
<reference evidence="1" key="1">
    <citation type="submission" date="2022-11" db="EMBL/GenBank/DDBJ databases">
        <title>Centuries of genome instability and evolution in soft-shell clam transmissible cancer (bioRxiv).</title>
        <authorList>
            <person name="Hart S.F.M."/>
            <person name="Yonemitsu M.A."/>
            <person name="Giersch R.M."/>
            <person name="Beal B.F."/>
            <person name="Arriagada G."/>
            <person name="Davis B.W."/>
            <person name="Ostrander E.A."/>
            <person name="Goff S.P."/>
            <person name="Metzger M.J."/>
        </authorList>
    </citation>
    <scope>NUCLEOTIDE SEQUENCE</scope>
    <source>
        <strain evidence="1">MELC-2E11</strain>
        <tissue evidence="1">Siphon/mantle</tissue>
    </source>
</reference>
<evidence type="ECO:0000313" key="2">
    <source>
        <dbReference type="Proteomes" id="UP001164746"/>
    </source>
</evidence>
<dbReference type="SUPFAM" id="SSF53067">
    <property type="entry name" value="Actin-like ATPase domain"/>
    <property type="match status" value="1"/>
</dbReference>
<proteinExistence type="predicted"/>
<dbReference type="Proteomes" id="UP001164746">
    <property type="component" value="Chromosome 2"/>
</dbReference>
<keyword evidence="2" id="KW-1185">Reference proteome</keyword>
<protein>
    <submittedName>
        <fullName evidence="1">HS12A-like protein</fullName>
    </submittedName>
</protein>
<name>A0ABY7DC89_MYAAR</name>
<feature type="non-terminal residue" evidence="1">
    <location>
        <position position="1"/>
    </location>
</feature>
<dbReference type="PANTHER" id="PTHR14187:SF5">
    <property type="entry name" value="HEAT SHOCK 70 KDA PROTEIN 12A"/>
    <property type="match status" value="1"/>
</dbReference>
<sequence length="432" mass="48374">FILAPTCALIRPDGQSLEAFGYDAEDRYTELASEDKHRPWYFFKRFKMMLFDKMELHRGTEIEDVLGKKLTAKTAGILRCGLLIALEPESASIYCRHLPAEMCRGTSVSVTTFEPGTKYMVLDAGGKDVLKQFKEKHMENYVDLIRDFEIKKRDISTTGKSNFRLPSALLDLVKEITGKTIKETIVQSVYKESVSFIGDKLRVESKIAMKFFDVSIDSIIAHVSSLIQKPTVSGCSVIVMVGGFSESTLLQDRIRSKFSTMDVISPNEAGTVVLKGAVIFGHNPGAIAQRVLKITYGQEMTHVTKDECIHDHPEADRERDDNGQMRCLNLVDIHARAGQAVTEGQEQPEQVYTPVYDDQTELECSILTSDIGNPIYATDCQEIGKWSFPITDTSLGRKREFGVTFMFGGTEVVVKVVDKVSKAERKIHLDCL</sequence>
<dbReference type="PANTHER" id="PTHR14187">
    <property type="entry name" value="ALPHA KINASE/ELONGATION FACTOR 2 KINASE"/>
    <property type="match status" value="1"/>
</dbReference>
<accession>A0ABY7DC89</accession>
<dbReference type="InterPro" id="IPR043129">
    <property type="entry name" value="ATPase_NBD"/>
</dbReference>